<proteinExistence type="predicted"/>
<reference evidence="1" key="1">
    <citation type="submission" date="2021-03" db="EMBL/GenBank/DDBJ databases">
        <title>Sagittula salina sp. nov. strain M10.9X isolated from the marine waste.</title>
        <authorList>
            <person name="Satari L."/>
            <person name="Molina-Menor E."/>
            <person name="Vidal-Verdu A."/>
            <person name="Pascual J."/>
            <person name="Pereto J."/>
            <person name="Porcar M."/>
        </authorList>
    </citation>
    <scope>NUCLEOTIDE SEQUENCE</scope>
    <source>
        <strain evidence="1">M10.9X</strain>
    </source>
</reference>
<name>A0A940MU17_9RHOB</name>
<protein>
    <submittedName>
        <fullName evidence="1">Uncharacterized protein</fullName>
    </submittedName>
</protein>
<sequence>MTTKDDFVPLPDATGTGWQYVRPSGVMAVTFDRATRSTIVHCFDSTTLACASSVSDTIRALRGRPAPTIEDIDANLHQPVRAV</sequence>
<dbReference type="Proteomes" id="UP000675940">
    <property type="component" value="Unassembled WGS sequence"/>
</dbReference>
<dbReference type="EMBL" id="JAGISH010000015">
    <property type="protein sequence ID" value="MBP0484658.1"/>
    <property type="molecule type" value="Genomic_DNA"/>
</dbReference>
<comment type="caution">
    <text evidence="1">The sequence shown here is derived from an EMBL/GenBank/DDBJ whole genome shotgun (WGS) entry which is preliminary data.</text>
</comment>
<dbReference type="AlphaFoldDB" id="A0A940MU17"/>
<organism evidence="1 2">
    <name type="scientific">Sagittula salina</name>
    <dbReference type="NCBI Taxonomy" id="2820268"/>
    <lineage>
        <taxon>Bacteria</taxon>
        <taxon>Pseudomonadati</taxon>
        <taxon>Pseudomonadota</taxon>
        <taxon>Alphaproteobacteria</taxon>
        <taxon>Rhodobacterales</taxon>
        <taxon>Roseobacteraceae</taxon>
        <taxon>Sagittula</taxon>
    </lineage>
</organism>
<evidence type="ECO:0000313" key="1">
    <source>
        <dbReference type="EMBL" id="MBP0484658.1"/>
    </source>
</evidence>
<accession>A0A940MU17</accession>
<evidence type="ECO:0000313" key="2">
    <source>
        <dbReference type="Proteomes" id="UP000675940"/>
    </source>
</evidence>
<keyword evidence="2" id="KW-1185">Reference proteome</keyword>
<dbReference type="RefSeq" id="WP_209363202.1">
    <property type="nucleotide sequence ID" value="NZ_JAGISH010000015.1"/>
</dbReference>
<gene>
    <name evidence="1" type="ORF">J5474_19475</name>
</gene>